<accession>O41084</accession>
<proteinExistence type="predicted"/>
<reference evidence="1 2" key="1">
    <citation type="journal article" date="1995" name="Virology">
        <title>Analysis of 45 kb of DNA located at the left end of the chlorella virus PBCV-1 genome.</title>
        <authorList>
            <person name="Lu Z."/>
            <person name="Li Y."/>
            <person name="Zhang Y."/>
            <person name="Kutish G.F."/>
            <person name="Rock D.L."/>
            <person name="Van Etten J.L."/>
        </authorList>
    </citation>
    <scope>NUCLEOTIDE SEQUENCE [LARGE SCALE GENOMIC DNA]</scope>
</reference>
<organismHost>
    <name type="scientific">Chlorella</name>
    <dbReference type="NCBI Taxonomy" id="3071"/>
</organismHost>
<dbReference type="OrthoDB" id="18066at10239"/>
<dbReference type="EMBL" id="JF411744">
    <property type="protein sequence ID" value="AAC96939.2"/>
    <property type="molecule type" value="Genomic_DNA"/>
</dbReference>
<name>O41084_PBCV1</name>
<reference evidence="1 2" key="4">
    <citation type="journal article" date="1996" name="Virology">
        <title>Analysis of 76 kb of the chlorella virus PBCV-1 330-kb genome: map positions 182 to 258.</title>
        <authorList>
            <person name="Kutish G.F."/>
            <person name="Li Y."/>
            <person name="Lu Z."/>
            <person name="Furuta M."/>
            <person name="Rock D.L."/>
            <person name="Van Etten J.L."/>
        </authorList>
    </citation>
    <scope>NUCLEOTIDE SEQUENCE [LARGE SCALE GENOMIC DNA]</scope>
</reference>
<reference evidence="1 2" key="7">
    <citation type="journal article" date="2000" name="Virology">
        <title>Characterization of a beta-1,3-glucanase encoded by chlorella virus PBCV-1.</title>
        <authorList>
            <person name="Sun L."/>
            <person name="Gurnon J.R."/>
            <person name="Adams B.J."/>
            <person name="Graves M.V."/>
            <person name="Van Etten J.L."/>
        </authorList>
    </citation>
    <scope>NUCLEOTIDE SEQUENCE [LARGE SCALE GENOMIC DNA]</scope>
</reference>
<reference evidence="1 2" key="2">
    <citation type="journal article" date="1995" name="Virology">
        <title>Analysis of 43 kb of the Chlorella virus PBCV-1 330-kb genome: map positions 45 to 88.</title>
        <authorList>
            <person name="Li Y."/>
            <person name="Lu Z."/>
            <person name="Burbank D.E."/>
            <person name="Kutish G.F."/>
            <person name="Rock D.L."/>
            <person name="Van Etten J.L."/>
        </authorList>
    </citation>
    <scope>NUCLEOTIDE SEQUENCE [LARGE SCALE GENOMIC DNA]</scope>
</reference>
<reference evidence="1 2" key="6">
    <citation type="journal article" date="1999" name="Virology">
        <title>Chlorella virus PBCV-1 encodes a functional homospermidine synthase.</title>
        <authorList>
            <person name="Kaiser A."/>
            <person name="Vollmert M."/>
            <person name="Tholl D."/>
            <person name="Graves M.V."/>
            <person name="Gurnon J.R."/>
            <person name="Xing W."/>
            <person name="Lisec A.D."/>
            <person name="Nickerson K.W."/>
            <person name="Van Etten J.L."/>
        </authorList>
    </citation>
    <scope>NUCLEOTIDE SEQUENCE [LARGE SCALE GENOMIC DNA]</scope>
</reference>
<reference evidence="1 2" key="8">
    <citation type="journal article" date="2010" name="J. Virol.">
        <title>Microarray analysis of Paramecium bursaria chlorella virus 1 transcription.</title>
        <authorList>
            <person name="Yanai-Balser G.M."/>
            <person name="Duncan G.A."/>
            <person name="Eudy J.D."/>
            <person name="Wang D."/>
            <person name="Li X."/>
            <person name="Agarkova I.V."/>
            <person name="Dunigan D.D."/>
            <person name="Van Etten J.L."/>
        </authorList>
    </citation>
    <scope>NUCLEOTIDE SEQUENCE [LARGE SCALE GENOMIC DNA]</scope>
</reference>
<evidence type="ECO:0000313" key="1">
    <source>
        <dbReference type="EMBL" id="AAC96939.2"/>
    </source>
</evidence>
<sequence length="201" mass="23569">MSPHVIRVEPSLPIVIRHCWYTEYYTYFIIEIVDTMLHIDNILYRQYKYVNIVITYYYKKDMTDIETITQLIKDRLNIGWNRYGRGLLHPKNDNLDYKQEALEEALDLVIYASADAVRKIPQVSSKILVEYDGDEPRIKLDLVVNYEMNKDGNDAVLNNIVNQATKKYEYGFDKTTEENNLMLMGLGILDEYVKKTANAHA</sequence>
<reference evidence="1 2" key="3">
    <citation type="journal article" date="1996" name="Virology">
        <title>Analysis of 94 kb of the chlorella virus PBCV-1 330-kb genome: map positions 88 to 182.</title>
        <authorList>
            <person name="Lu Z."/>
            <person name="Li Y."/>
            <person name="Que Q."/>
            <person name="Kutish G.F."/>
            <person name="Rock D.L."/>
            <person name="Van Etten J.L."/>
        </authorList>
    </citation>
    <scope>NUCLEOTIDE SEQUENCE [LARGE SCALE GENOMIC DNA]</scope>
</reference>
<dbReference type="RefSeq" id="NP_048958.2">
    <property type="nucleotide sequence ID" value="NC_000852.5"/>
</dbReference>
<gene>
    <name evidence="1" type="primary">A602L</name>
</gene>
<dbReference type="KEGG" id="vg:918058"/>
<dbReference type="Proteomes" id="UP000000862">
    <property type="component" value="Segment"/>
</dbReference>
<protein>
    <submittedName>
        <fullName evidence="1">Uncharacterized protein</fullName>
    </submittedName>
</protein>
<evidence type="ECO:0000313" key="2">
    <source>
        <dbReference type="Proteomes" id="UP000000862"/>
    </source>
</evidence>
<reference evidence="1 2" key="5">
    <citation type="journal article" date="1997" name="Virology">
        <title>Analysis of 74 kb of DNA located at the right end of the 330-kb chlorella virus PBCV-1 genome.</title>
        <authorList>
            <person name="Li Y."/>
            <person name="Lu Z."/>
            <person name="Sun L."/>
            <person name="Ropp S."/>
            <person name="Kutish G.F."/>
            <person name="Rock D.L."/>
            <person name="Van Etten J.L."/>
        </authorList>
    </citation>
    <scope>NUCLEOTIDE SEQUENCE [LARGE SCALE GENOMIC DNA]</scope>
</reference>
<organism evidence="1 2">
    <name type="scientific">Paramecium bursaria Chlorella virus 1</name>
    <name type="common">PBCV-1</name>
    <dbReference type="NCBI Taxonomy" id="10506"/>
    <lineage>
        <taxon>Viruses</taxon>
        <taxon>Varidnaviria</taxon>
        <taxon>Bamfordvirae</taxon>
        <taxon>Nucleocytoviricota</taxon>
        <taxon>Megaviricetes</taxon>
        <taxon>Algavirales</taxon>
        <taxon>Phycodnaviridae</taxon>
        <taxon>Chlorovirus</taxon>
        <taxon>Chlorovirus vanettense</taxon>
    </lineage>
</organism>
<dbReference type="GeneID" id="918058"/>
<keyword evidence="2" id="KW-1185">Reference proteome</keyword>